<organism evidence="1 2">
    <name type="scientific">Aotus nancymaae</name>
    <name type="common">Ma's night monkey</name>
    <dbReference type="NCBI Taxonomy" id="37293"/>
    <lineage>
        <taxon>Eukaryota</taxon>
        <taxon>Metazoa</taxon>
        <taxon>Chordata</taxon>
        <taxon>Craniata</taxon>
        <taxon>Vertebrata</taxon>
        <taxon>Euteleostomi</taxon>
        <taxon>Mammalia</taxon>
        <taxon>Eutheria</taxon>
        <taxon>Euarchontoglires</taxon>
        <taxon>Primates</taxon>
        <taxon>Haplorrhini</taxon>
        <taxon>Platyrrhini</taxon>
        <taxon>Aotidae</taxon>
        <taxon>Aotus</taxon>
    </lineage>
</organism>
<dbReference type="AlphaFoldDB" id="A0A2K5CKG1"/>
<sequence length="113" mass="12243">MEGPILPKTKSNPGVTELANRLICGVFLLHMNVVLLVLLPGPPQGYQKVKSSPEQMTSSSLLKGPVSAARERRLQAPAVPLCFSECITVQELANGTFIRVALTEKDRCGMPTR</sequence>
<reference evidence="1" key="2">
    <citation type="submission" date="2025-09" db="UniProtKB">
        <authorList>
            <consortium name="Ensembl"/>
        </authorList>
    </citation>
    <scope>IDENTIFICATION</scope>
</reference>
<dbReference type="GeneTree" id="ENSGT00910000146892"/>
<dbReference type="Proteomes" id="UP000233020">
    <property type="component" value="Unplaced"/>
</dbReference>
<keyword evidence="2" id="KW-1185">Reference proteome</keyword>
<evidence type="ECO:0000313" key="1">
    <source>
        <dbReference type="Ensembl" id="ENSANAP00000009141.1"/>
    </source>
</evidence>
<accession>A0A2K5CKG1</accession>
<dbReference type="Ensembl" id="ENSANAT00000026931.1">
    <property type="protein sequence ID" value="ENSANAP00000009141.1"/>
    <property type="gene ID" value="ENSANAG00000022575.1"/>
</dbReference>
<evidence type="ECO:0000313" key="2">
    <source>
        <dbReference type="Proteomes" id="UP000233020"/>
    </source>
</evidence>
<dbReference type="OMA" id="CLGYRKV"/>
<name>A0A2K5CKG1_AOTNA</name>
<proteinExistence type="predicted"/>
<protein>
    <submittedName>
        <fullName evidence="1">Uncharacterized protein</fullName>
    </submittedName>
</protein>
<reference evidence="1" key="1">
    <citation type="submission" date="2025-08" db="UniProtKB">
        <authorList>
            <consortium name="Ensembl"/>
        </authorList>
    </citation>
    <scope>IDENTIFICATION</scope>
</reference>